<feature type="compositionally biased region" description="Polar residues" evidence="1">
    <location>
        <begin position="2654"/>
        <end position="2667"/>
    </location>
</feature>
<feature type="region of interest" description="Disordered" evidence="1">
    <location>
        <begin position="2048"/>
        <end position="2071"/>
    </location>
</feature>
<feature type="compositionally biased region" description="Gly residues" evidence="1">
    <location>
        <begin position="3497"/>
        <end position="3513"/>
    </location>
</feature>
<feature type="region of interest" description="Disordered" evidence="1">
    <location>
        <begin position="1060"/>
        <end position="1085"/>
    </location>
</feature>
<gene>
    <name evidence="2" type="ORF">FSUBG_9786</name>
</gene>
<feature type="region of interest" description="Disordered" evidence="1">
    <location>
        <begin position="2459"/>
        <end position="2493"/>
    </location>
</feature>
<comment type="caution">
    <text evidence="2">The sequence shown here is derived from an EMBL/GenBank/DDBJ whole genome shotgun (WGS) entry which is preliminary data.</text>
</comment>
<accession>A0A8H5UMS9</accession>
<dbReference type="OrthoDB" id="3259037at2759"/>
<sequence length="4275" mass="466975">MGDRAQRLPILHLVYAGYGDAMYVEYSGPGNERKLMAVDGGPRDNAGTPWIDQKEGQKTAVEDAEDDSNSSARVNGTAPYWKYFLSAAKHLWYSEHHLGHVHTSRIRLSALVNTHQHADHCQGLYDLLYENYRGQATNGGDQDLVDIDSGLIMPAMTEHAPGDKRKPKKKDSEGSSYHIQSLFNDLIGGGPKMRPLDTWSRTSQNAGVYGTIEYPPVESDYGKEQHELNVSQREKGEDLTILKKEARHKPTVICLSRRAGAVPAMTINQFKQDYLQSIEKYAADFAVKLGQSTDDVAEYEGEDGDEEEGVITPETDPSELKKKYDNINYASLLMHLPGDWHSQQQQQQQKPDGGIYMTGDNTADIIHSYVRGRHFSIYKIQHHGSQLDNQLGTLGGDRKSLADAYSLNETMVLFTLLANMNPQHDLISGYRDIVDAHPEAFKWLKNTISEKLRDITGEDWQDLTKLRDVLVNRHQTILGNRRIIAKGQKDTLIALPGKLTRTKLKEIWVQVTLAVDDLGQRADEDGTKHEEHRRLFFEIDYEVSVSADRREAMRKNMNKEKTTRSRSSPVKVKLPDQTKSMSGGIQSNLQNAGGSLRDLPIDQGLNLLPPSSSPMPSEKKTRKRKFNLFPGLAFVKEEPILQERIVKSKRLAWWQRWVQTSVGERDSIAHFTLDHVRAVAQVKAFFVSFKADAYTVSAHGGRHGHPRAETLLGLALALKEQGRMATLYLTSPHSFPHVALDSLCRARGIRSTEILEKYLHVRYPATLQTMVSLTANPDMTHCERDDKETIRLKRTATDTLNVDLPFAENIHDLDNTTRALLVIGTDNEGKRLAEGDRVVSNEEFAQWAKERHDKMESLKQWAFISRSLVMYFEVSTSTGSLATDSLATHYLELKGDNDPQLTQNKPVQALVVREGWMVEGMAQRNVVVLSNPQNGFQMKGFVTAIPSVVGQFALSWDVEEEPAVQPHGQAQAATEYVRRSFVYNEASKTCEIDDAFINNDRLRKDVVHFSFKPIRQAPQPLQIMSSKSLSNVVADNFMAHVVAPEATSLVPRLGALNVQRSESATDEEEGIEVAEEEAPAPKAEANESAVANLNTDPESLRNEGAIEAVGGETEAMPRSLDTALTRELTSTAMSPLPVQGRDAGNAHTTTQNNDGSNTPSIGGKLQGNMKAFLSASQLTPEDVKNAREALVALVGDGNIDGFNMKQPHEKEILGWPVDTANSAVAFTSNGDSGDSSGPQRIVSSMAVLILKPSSGASLSVNIGRRGEISPSEGSGVLTITDARILIESPVGGPIILRLLLTCAQKPESVSSTPDDDDGSDDDYYGEASRSVTQVHITKVIRPADTISRLDKIIHEIGVANDTIRTMTVLDALALVLASDRGAVKSLYDRLPLVLASLSELLMSGKPDWTRSTGRATSSATNQMVPQSAVIAFDLDKKNATKKRQVSFGPISLRLEDVQIVVSDARLDSEHIAMYAVVGLSYMEAKGSENEPPNKAKVVEALMAVDLSLSSSTADTYTYFCLHRASSLADIAVVLGKSMDGIFKDVMLPLTSSSDATKPNADQAKIKAGSIGFVLRQSSVQRLSKCELHRVFFAIESSEFSGWKDWLPTAWVDCVQDARVDVSIFDPLESNRRVAVDVGFKLEVKVGKKTNQEKMEKEDPLFIDVSLSAVPLVANNDYDFRLDISASEHGLSLQQFLSATGLSETKIFEGIKEGVPFIPEVLDAVYVYGVSLGVSRQGGSGELSFTDWSLHVGMPNVTLIKDILTLSGVDVTLRKFSREVECFLSGTVIVRNRSQDPNEPDEVKYVNMSLQAPTPTQVGLLTVDVESTIGERGVSLADMTHAFGLPSLDHLPVLGQLARTELTFLSLVTQPMEKFDDLSIISFSTTLAHPLITMGPLEMHDLRVTIDYEASSSGDDPSSFLLAASANLLDGDLSAEIWYQRLPKNTSIGAALTANNMVPVSRLLNACLPRDMAANMASLLPFIGQLCLEESLVIFDKVDNDVAKNGLNGSNLALRRLKVTVSNQTTQLHVQSLVLEKVAIIYSASNKLSTERPDDVHPKSDNALVSAPTDQRPGSLVKKAKAKGLQSNLFVVAIIRKGAVRATIRLWASKGQETKTLSFGIFPTQANSITLGNVLSLLDFGESSLKFPQPSTKILPRVFDLSIDALEGEISDADPIVELKPMEEDDKDNSKARGDSSVPSEPTPNAKKLGLKRFHVAAHLTDPILVVSLEDPKVCIENVYLDVQYDSRPNIGLSGTLHGQIRIGNDLVNLSYIYDARVGEKVFAAHLPFGEIHPPAVANGGDDADAKEELDFATIAKSASMSPSKIAYHSDMPRVVPKPKSVGVRVRLEPTKKVEVWAAGEGSWPATVCGVKLELQSIAAFFRYTEGGFVGQVVQKPTYEAYLAGHLIFGAFASADARVSIGPERNAVFYATLKRESSASSGQKAGVLFSTIANLVATKEPKSTDTVQQSPVPGEASSIPSPIDQDNPQTPAWDSIVPSWSDSIVVSDDRPLTILADITKKELLVAATVQGHGSAVFWAHHQRQDNAVGAKPTLDQLSGQEKSTDKAETEKLGPRQYLFMLEARNIGQLWSNLNEDVDSQFDISKLSVVVISYKTSLLKIRKALEEAIVEGEKEHLPLHDVPIQVEPAKEPSTPEAPTSSHPVTSQPPGTDDSRSHAGIQFSALASDAISLSKNLPEAEMEPGAWFFADLRLGSVRDKTKTMNSVISVDLHEVPQLQQPVPSNQDKSFPPLEQASAQLWAHISKDKDSKGSIYGVSVSNLHIFAGLVTLNGSGTYTPKTRTLDIPFASLRFRLDDLSAGSEEGKPKALDFSVSLFMDKSSTRFSARGEVVPGGQSIDNPFGKMFNVRLESLMIQGSSVKQQDGKIVRACTITGAARLGGGLTSDATPSQQRRLGALIHFEQGKPVLVVVGYGAMPTEPVVAPPSNTQQSEIPTLAKPKSGTTTLSQIFKDVLETTPQGNNNKTTSWPTETHDDIVLTEAYLSYSKAQGKSQDAPMDQETRSFPPGFCVTAYLSVFDHPIMVSISIDDSQKGVVLKGTSREVVYIGNLLQLTENKSHNIEGITVSLDTTGGNKTVSYGIESGMTFLDKPGFYLSIKYTSAPSSEKQKRGFDGEASFDGNLLGWKDPKLKFGYHDGKWSFSNWQMRRPAYWPPTLKHLLAASAGGFDFNAEEAQTVNMDKALELGSKKDDCEELIKLFLNTLMQMQFTFGVSLPPMDQSAMPKTKEEKGAIVQAGTTASNDPPMTPAPTKPGKFYFMVTWDLDITLVDNFHAGTVHLQDFKFAIAFDEFKPTIPGFLEFIWKQISSTENLAEIGRKILGDKVLLGKILFKTAVEKLALEVLVALLCRKPKEAPNFYKEVKDRFKKTGDDIDKKLREKKKEYEKYPKPEEPKPNPPFEIPTWTIPLVGLPSLLKWLGRAAVKLGEGSGLAKAGSWLVRLGSTLGSSSAFWWAVGIAIVGYTGYVLVDRYYLNRAGDKSGSQPGGSGGGSDDSGGRQTGGVKEPSKPPQPAKPDLSGVPADYSAMGLIDLITLYLKHSDELENIPVEGLKDGLGAKMRKSDIPELPKIAADRYDDSAKLLSESKDSRSKAKLGIQSRMALVQEKLTATFLEGAEGNNEAVVVVDIPSDALPSSKHVPQDDYHNISCEVFATTATDDKDMNDHNLVALFHGSRRQLPLTRGDLFRSAEKVYIAVRMRVDMGDKPEESFVGEWARIMAEHTPWLEQPYGLQLKVENDKTEEDNDQQCVVITVPPSDQFAGDWELSLLATPALSAAPLQPPAIPSLSEPVEAKEAATNLIESGDNTTATAAILPSKESANVILWKSSYSCPHRGPEDIRVPVGELHAYELDVRGRDTMFLTAHAYQRAPDGTGWKDSPSAVAAQKWPIMAPPLGLQISLAGRAIRASWQPNPILPSHQYAVRLTAAENNDNIPLAAAPVFCLVGGLVTTLLEPANSEDIQDLEVTVSITVPEASVPLVTPVVRLVAQKSMTYSPAEILISDESVYDTQTHTLSLVINRSAGSFVSTGTKFSWCREDQQLRQSNDNTLPVQQVFHDTDLTVSFCHGRRAVVRIHTSDKTATTSVASRSIPGKPMLAGYYVIRATEPGVADGYIVSSKPWCLSPEAVSRDLSIGNVSVVKSITNSATDPVKIVWPKGVIDTKVEFSLYCNSAPSLQQQQTARLTSTPQPAEGNTTTTPASSNFASSGASAAYNMLRFSVDSTLCEYLLGNALGEILLLPGTIMYLSYVVRGKNTTGQYGRLVVEI</sequence>
<feature type="compositionally biased region" description="Polar residues" evidence="1">
    <location>
        <begin position="4188"/>
        <end position="4208"/>
    </location>
</feature>
<feature type="region of interest" description="Disordered" evidence="1">
    <location>
        <begin position="3492"/>
        <end position="3532"/>
    </location>
</feature>
<feature type="region of interest" description="Disordered" evidence="1">
    <location>
        <begin position="1135"/>
        <end position="1158"/>
    </location>
</feature>
<protein>
    <submittedName>
        <fullName evidence="2">Uncharacterized protein</fullName>
    </submittedName>
</protein>
<evidence type="ECO:0000313" key="2">
    <source>
        <dbReference type="EMBL" id="KAF5593551.1"/>
    </source>
</evidence>
<feature type="compositionally biased region" description="Polar residues" evidence="1">
    <location>
        <begin position="2477"/>
        <end position="2493"/>
    </location>
</feature>
<proteinExistence type="predicted"/>
<name>A0A8H5UMS9_GIBSU</name>
<evidence type="ECO:0000313" key="3">
    <source>
        <dbReference type="Proteomes" id="UP000547976"/>
    </source>
</evidence>
<organism evidence="2 3">
    <name type="scientific">Gibberella subglutinans</name>
    <name type="common">Fusarium subglutinans</name>
    <dbReference type="NCBI Taxonomy" id="42677"/>
    <lineage>
        <taxon>Eukaryota</taxon>
        <taxon>Fungi</taxon>
        <taxon>Dikarya</taxon>
        <taxon>Ascomycota</taxon>
        <taxon>Pezizomycotina</taxon>
        <taxon>Sordariomycetes</taxon>
        <taxon>Hypocreomycetidae</taxon>
        <taxon>Hypocreales</taxon>
        <taxon>Nectriaceae</taxon>
        <taxon>Fusarium</taxon>
        <taxon>Fusarium fujikuroi species complex</taxon>
    </lineage>
</organism>
<dbReference type="EMBL" id="JAAOAV010000156">
    <property type="protein sequence ID" value="KAF5593551.1"/>
    <property type="molecule type" value="Genomic_DNA"/>
</dbReference>
<feature type="compositionally biased region" description="Polar residues" evidence="1">
    <location>
        <begin position="1146"/>
        <end position="1158"/>
    </location>
</feature>
<feature type="compositionally biased region" description="Basic and acidic residues" evidence="1">
    <location>
        <begin position="2048"/>
        <end position="2059"/>
    </location>
</feature>
<feature type="region of interest" description="Disordered" evidence="1">
    <location>
        <begin position="2647"/>
        <end position="2675"/>
    </location>
</feature>
<reference evidence="2 3" key="1">
    <citation type="submission" date="2020-05" db="EMBL/GenBank/DDBJ databases">
        <title>Identification and distribution of gene clusters putatively required for synthesis of sphingolipid metabolism inhibitors in phylogenetically diverse species of the filamentous fungus Fusarium.</title>
        <authorList>
            <person name="Kim H.-S."/>
            <person name="Busman M."/>
            <person name="Brown D.W."/>
            <person name="Divon H."/>
            <person name="Uhlig S."/>
            <person name="Proctor R.H."/>
        </authorList>
    </citation>
    <scope>NUCLEOTIDE SEQUENCE [LARGE SCALE GENOMIC DNA]</scope>
    <source>
        <strain evidence="2 3">NRRL 66333</strain>
    </source>
</reference>
<dbReference type="GeneID" id="59323054"/>
<feature type="compositionally biased region" description="Polar residues" evidence="1">
    <location>
        <begin position="577"/>
        <end position="593"/>
    </location>
</feature>
<feature type="compositionally biased region" description="Acidic residues" evidence="1">
    <location>
        <begin position="1064"/>
        <end position="1078"/>
    </location>
</feature>
<feature type="region of interest" description="Disordered" evidence="1">
    <location>
        <begin position="557"/>
        <end position="593"/>
    </location>
</feature>
<feature type="region of interest" description="Disordered" evidence="1">
    <location>
        <begin position="2176"/>
        <end position="2205"/>
    </location>
</feature>
<dbReference type="RefSeq" id="XP_036534722.1">
    <property type="nucleotide sequence ID" value="XM_036688336.1"/>
</dbReference>
<keyword evidence="3" id="KW-1185">Reference proteome</keyword>
<feature type="region of interest" description="Disordered" evidence="1">
    <location>
        <begin position="156"/>
        <end position="175"/>
    </location>
</feature>
<evidence type="ECO:0000256" key="1">
    <source>
        <dbReference type="SAM" id="MobiDB-lite"/>
    </source>
</evidence>
<dbReference type="Proteomes" id="UP000547976">
    <property type="component" value="Unassembled WGS sequence"/>
</dbReference>
<dbReference type="Gene3D" id="3.60.15.10">
    <property type="entry name" value="Ribonuclease Z/Hydroxyacylglutathione hydrolase-like"/>
    <property type="match status" value="1"/>
</dbReference>
<feature type="region of interest" description="Disordered" evidence="1">
    <location>
        <begin position="4188"/>
        <end position="4211"/>
    </location>
</feature>
<dbReference type="InterPro" id="IPR036866">
    <property type="entry name" value="RibonucZ/Hydroxyglut_hydro"/>
</dbReference>